<keyword evidence="4" id="KW-1185">Reference proteome</keyword>
<dbReference type="RefSeq" id="WP_242164814.1">
    <property type="nucleotide sequence ID" value="NZ_JAJMLW010000002.1"/>
</dbReference>
<dbReference type="Proteomes" id="UP001430755">
    <property type="component" value="Unassembled WGS sequence"/>
</dbReference>
<protein>
    <submittedName>
        <fullName evidence="3">DHH family phosphoesterase</fullName>
    </submittedName>
</protein>
<feature type="domain" description="DHHA1" evidence="2">
    <location>
        <begin position="248"/>
        <end position="320"/>
    </location>
</feature>
<dbReference type="EMBL" id="JAJMLW010000002">
    <property type="protein sequence ID" value="MCI2242011.1"/>
    <property type="molecule type" value="Genomic_DNA"/>
</dbReference>
<comment type="caution">
    <text evidence="3">The sequence shown here is derived from an EMBL/GenBank/DDBJ whole genome shotgun (WGS) entry which is preliminary data.</text>
</comment>
<dbReference type="Pfam" id="PF01368">
    <property type="entry name" value="DHH"/>
    <property type="match status" value="1"/>
</dbReference>
<dbReference type="InterPro" id="IPR038763">
    <property type="entry name" value="DHH_sf"/>
</dbReference>
<dbReference type="PANTHER" id="PTHR47618">
    <property type="entry name" value="BIFUNCTIONAL OLIGORIBONUCLEASE AND PAP PHOSPHATASE NRNA"/>
    <property type="match status" value="1"/>
</dbReference>
<dbReference type="Gene3D" id="3.90.1640.10">
    <property type="entry name" value="inorganic pyrophosphatase (n-terminal core)"/>
    <property type="match status" value="1"/>
</dbReference>
<gene>
    <name evidence="3" type="ORF">LPT13_06560</name>
</gene>
<name>A0ABS9WIF2_9ACTN</name>
<evidence type="ECO:0000259" key="1">
    <source>
        <dbReference type="Pfam" id="PF01368"/>
    </source>
</evidence>
<dbReference type="SUPFAM" id="SSF64182">
    <property type="entry name" value="DHH phosphoesterases"/>
    <property type="match status" value="1"/>
</dbReference>
<dbReference type="InterPro" id="IPR051319">
    <property type="entry name" value="Oligoribo/pAp-PDE_c-di-AMP_PDE"/>
</dbReference>
<dbReference type="InterPro" id="IPR003156">
    <property type="entry name" value="DHHA1_dom"/>
</dbReference>
<dbReference type="InterPro" id="IPR001667">
    <property type="entry name" value="DDH_dom"/>
</dbReference>
<feature type="domain" description="DDH" evidence="1">
    <location>
        <begin position="24"/>
        <end position="165"/>
    </location>
</feature>
<evidence type="ECO:0000313" key="4">
    <source>
        <dbReference type="Proteomes" id="UP001430755"/>
    </source>
</evidence>
<evidence type="ECO:0000313" key="3">
    <source>
        <dbReference type="EMBL" id="MCI2242011.1"/>
    </source>
</evidence>
<dbReference type="Pfam" id="PF02272">
    <property type="entry name" value="DHHA1"/>
    <property type="match status" value="1"/>
</dbReference>
<sequence length="333" mass="34000">MTVTPQTNTTLEGIAEALMGCSSVAICGHVSPDGDCLGSQLALAGALRKLGKRVFCLLAADEPVERTLAFLPGADTLMPAAGFGDYVECFVAVDVPTPERLGAADAVRRAAPLTVTVDHHAVPHAMSRLSYTDPDAAATAVLVWRLAVHLGVDRDAAIATCAYAGLMTDTGRFQYQNADAAAFAAAAEMVAAGADPGRVAREVYQNRSAASVRLEAAAIDHMELVADGAGAVSWLSLDDFAAAGAVRADAEPLIDVLRSIAGVRVACMLREQDGQVRGSLRAKDGTDVAALARELGGGGHVAAAGFTLDAPLDDAVALLRGRVAALAAAGEGA</sequence>
<reference evidence="3" key="1">
    <citation type="submission" date="2021-11" db="EMBL/GenBank/DDBJ databases">
        <title>A Novel Adlercreutzia Species, isolated from a Allomyrina dichotoma larva feces.</title>
        <authorList>
            <person name="Suh M.K."/>
        </authorList>
    </citation>
    <scope>NUCLEOTIDE SEQUENCE</scope>
    <source>
        <strain evidence="3">JBNU-10</strain>
    </source>
</reference>
<organism evidence="3 4">
    <name type="scientific">Adlercreutzia faecimuris</name>
    <dbReference type="NCBI Taxonomy" id="2897341"/>
    <lineage>
        <taxon>Bacteria</taxon>
        <taxon>Bacillati</taxon>
        <taxon>Actinomycetota</taxon>
        <taxon>Coriobacteriia</taxon>
        <taxon>Eggerthellales</taxon>
        <taxon>Eggerthellaceae</taxon>
        <taxon>Adlercreutzia</taxon>
    </lineage>
</organism>
<proteinExistence type="predicted"/>
<dbReference type="Gene3D" id="3.10.310.30">
    <property type="match status" value="1"/>
</dbReference>
<dbReference type="PANTHER" id="PTHR47618:SF1">
    <property type="entry name" value="BIFUNCTIONAL OLIGORIBONUCLEASE AND PAP PHOSPHATASE NRNA"/>
    <property type="match status" value="1"/>
</dbReference>
<accession>A0ABS9WIF2</accession>
<evidence type="ECO:0000259" key="2">
    <source>
        <dbReference type="Pfam" id="PF02272"/>
    </source>
</evidence>